<keyword evidence="2" id="KW-1185">Reference proteome</keyword>
<comment type="caution">
    <text evidence="1">The sequence shown here is derived from an EMBL/GenBank/DDBJ whole genome shotgun (WGS) entry which is preliminary data.</text>
</comment>
<protein>
    <recommendedName>
        <fullName evidence="3">HTH luxR-type domain-containing protein</fullName>
    </recommendedName>
</protein>
<sequence length="89" mass="9685">MLRLLDLGERLRGVFRSDVHDGSLSTFLTGKYFLLSKPSSRDPGAGRDRAGQPGRQRIKGYVSRLLDKLGCDNRTQAGLIAHDAGVVSS</sequence>
<evidence type="ECO:0008006" key="3">
    <source>
        <dbReference type="Google" id="ProtNLM"/>
    </source>
</evidence>
<accession>A0ABP6W5D0</accession>
<reference evidence="2" key="1">
    <citation type="journal article" date="2019" name="Int. J. Syst. Evol. Microbiol.">
        <title>The Global Catalogue of Microorganisms (GCM) 10K type strain sequencing project: providing services to taxonomists for standard genome sequencing and annotation.</title>
        <authorList>
            <consortium name="The Broad Institute Genomics Platform"/>
            <consortium name="The Broad Institute Genome Sequencing Center for Infectious Disease"/>
            <person name="Wu L."/>
            <person name="Ma J."/>
        </authorList>
    </citation>
    <scope>NUCLEOTIDE SEQUENCE [LARGE SCALE GENOMIC DNA]</scope>
    <source>
        <strain evidence="2">JCM 17326</strain>
    </source>
</reference>
<evidence type="ECO:0000313" key="1">
    <source>
        <dbReference type="EMBL" id="GAA3546419.1"/>
    </source>
</evidence>
<dbReference type="Proteomes" id="UP001500630">
    <property type="component" value="Unassembled WGS sequence"/>
</dbReference>
<organism evidence="1 2">
    <name type="scientific">Nonomuraea rosea</name>
    <dbReference type="NCBI Taxonomy" id="638574"/>
    <lineage>
        <taxon>Bacteria</taxon>
        <taxon>Bacillati</taxon>
        <taxon>Actinomycetota</taxon>
        <taxon>Actinomycetes</taxon>
        <taxon>Streptosporangiales</taxon>
        <taxon>Streptosporangiaceae</taxon>
        <taxon>Nonomuraea</taxon>
    </lineage>
</organism>
<name>A0ABP6W5D0_9ACTN</name>
<dbReference type="EMBL" id="BAABDQ010000005">
    <property type="protein sequence ID" value="GAA3546419.1"/>
    <property type="molecule type" value="Genomic_DNA"/>
</dbReference>
<gene>
    <name evidence="1" type="ORF">GCM10022419_028210</name>
</gene>
<evidence type="ECO:0000313" key="2">
    <source>
        <dbReference type="Proteomes" id="UP001500630"/>
    </source>
</evidence>
<proteinExistence type="predicted"/>